<organism evidence="11 12">
    <name type="scientific">Paenibacillus plantiphilus</name>
    <dbReference type="NCBI Taxonomy" id="2905650"/>
    <lineage>
        <taxon>Bacteria</taxon>
        <taxon>Bacillati</taxon>
        <taxon>Bacillota</taxon>
        <taxon>Bacilli</taxon>
        <taxon>Bacillales</taxon>
        <taxon>Paenibacillaceae</taxon>
        <taxon>Paenibacillus</taxon>
    </lineage>
</organism>
<protein>
    <submittedName>
        <fullName evidence="11">D-aminopeptidase</fullName>
        <ecNumber evidence="11">3.4.11.19</ecNumber>
    </submittedName>
</protein>
<keyword evidence="8" id="KW-0732">Signal</keyword>
<keyword evidence="2 7" id="KW-0812">Transmembrane</keyword>
<dbReference type="Pfam" id="PF00005">
    <property type="entry name" value="ABC_tran"/>
    <property type="match status" value="1"/>
</dbReference>
<keyword evidence="6 7" id="KW-0472">Membrane</keyword>
<evidence type="ECO:0000256" key="3">
    <source>
        <dbReference type="ARBA" id="ARBA00022741"/>
    </source>
</evidence>
<dbReference type="EMBL" id="CAKMMF010000003">
    <property type="protein sequence ID" value="CAH1195710.1"/>
    <property type="molecule type" value="Genomic_DNA"/>
</dbReference>
<feature type="transmembrane region" description="Helical" evidence="7">
    <location>
        <begin position="623"/>
        <end position="644"/>
    </location>
</feature>
<dbReference type="InterPro" id="IPR011527">
    <property type="entry name" value="ABC1_TM_dom"/>
</dbReference>
<evidence type="ECO:0000256" key="7">
    <source>
        <dbReference type="SAM" id="Phobius"/>
    </source>
</evidence>
<evidence type="ECO:0000256" key="5">
    <source>
        <dbReference type="ARBA" id="ARBA00022989"/>
    </source>
</evidence>
<feature type="transmembrane region" description="Helical" evidence="7">
    <location>
        <begin position="403"/>
        <end position="423"/>
    </location>
</feature>
<dbReference type="EC" id="3.4.11.19" evidence="11"/>
<reference evidence="11" key="1">
    <citation type="submission" date="2022-01" db="EMBL/GenBank/DDBJ databases">
        <authorList>
            <person name="Criscuolo A."/>
        </authorList>
    </citation>
    <scope>NUCLEOTIDE SEQUENCE</scope>
    <source>
        <strain evidence="11">CIP111893</strain>
    </source>
</reference>
<dbReference type="NCBIfam" id="TIGR01194">
    <property type="entry name" value="cyc_pep_trnsptr"/>
    <property type="match status" value="1"/>
</dbReference>
<dbReference type="PANTHER" id="PTHR46825">
    <property type="entry name" value="D-ALANYL-D-ALANINE-CARBOXYPEPTIDASE/ENDOPEPTIDASE AMPH"/>
    <property type="match status" value="1"/>
</dbReference>
<accession>A0ABM9BXR4</accession>
<gene>
    <name evidence="11" type="primary">dap_2</name>
    <name evidence="11" type="ORF">PAECIP111893_00745</name>
</gene>
<feature type="chain" id="PRO_5045313646" evidence="8">
    <location>
        <begin position="34"/>
        <end position="1046"/>
    </location>
</feature>
<dbReference type="Proteomes" id="UP000838686">
    <property type="component" value="Unassembled WGS sequence"/>
</dbReference>
<feature type="transmembrane region" description="Helical" evidence="7">
    <location>
        <begin position="731"/>
        <end position="757"/>
    </location>
</feature>
<dbReference type="InterPro" id="IPR005898">
    <property type="entry name" value="Cyc_pep_transpt_SyrD/YojI"/>
</dbReference>
<evidence type="ECO:0000256" key="6">
    <source>
        <dbReference type="ARBA" id="ARBA00023136"/>
    </source>
</evidence>
<evidence type="ECO:0000256" key="4">
    <source>
        <dbReference type="ARBA" id="ARBA00022840"/>
    </source>
</evidence>
<dbReference type="InterPro" id="IPR012338">
    <property type="entry name" value="Beta-lactam/transpept-like"/>
</dbReference>
<keyword evidence="11" id="KW-0031">Aminopeptidase</keyword>
<dbReference type="InterPro" id="IPR003439">
    <property type="entry name" value="ABC_transporter-like_ATP-bd"/>
</dbReference>
<evidence type="ECO:0000256" key="2">
    <source>
        <dbReference type="ARBA" id="ARBA00022692"/>
    </source>
</evidence>
<evidence type="ECO:0000256" key="8">
    <source>
        <dbReference type="SAM" id="SignalP"/>
    </source>
</evidence>
<dbReference type="GO" id="GO:0004177">
    <property type="term" value="F:aminopeptidase activity"/>
    <property type="evidence" value="ECO:0007669"/>
    <property type="project" value="UniProtKB-KW"/>
</dbReference>
<dbReference type="Gene3D" id="3.40.50.300">
    <property type="entry name" value="P-loop containing nucleotide triphosphate hydrolases"/>
    <property type="match status" value="1"/>
</dbReference>
<keyword evidence="5 7" id="KW-1133">Transmembrane helix</keyword>
<feature type="transmembrane region" description="Helical" evidence="7">
    <location>
        <begin position="769"/>
        <end position="791"/>
    </location>
</feature>
<dbReference type="Gene3D" id="1.20.1560.10">
    <property type="entry name" value="ABC transporter type 1, transmembrane domain"/>
    <property type="match status" value="1"/>
</dbReference>
<dbReference type="InterPro" id="IPR036640">
    <property type="entry name" value="ABC1_TM_sf"/>
</dbReference>
<evidence type="ECO:0000259" key="10">
    <source>
        <dbReference type="PROSITE" id="PS50929"/>
    </source>
</evidence>
<evidence type="ECO:0000256" key="1">
    <source>
        <dbReference type="ARBA" id="ARBA00004651"/>
    </source>
</evidence>
<dbReference type="Pfam" id="PF00144">
    <property type="entry name" value="Beta-lactamase"/>
    <property type="match status" value="1"/>
</dbReference>
<dbReference type="PANTHER" id="PTHR46825:SF11">
    <property type="entry name" value="PENICILLIN-BINDING PROTEIN 4"/>
    <property type="match status" value="1"/>
</dbReference>
<feature type="transmembrane region" description="Helical" evidence="7">
    <location>
        <begin position="476"/>
        <end position="497"/>
    </location>
</feature>
<dbReference type="PROSITE" id="PS50893">
    <property type="entry name" value="ABC_TRANSPORTER_2"/>
    <property type="match status" value="1"/>
</dbReference>
<keyword evidence="12" id="KW-1185">Reference proteome</keyword>
<proteinExistence type="predicted"/>
<dbReference type="InterPro" id="IPR003593">
    <property type="entry name" value="AAA+_ATPase"/>
</dbReference>
<feature type="transmembrane region" description="Helical" evidence="7">
    <location>
        <begin position="650"/>
        <end position="669"/>
    </location>
</feature>
<evidence type="ECO:0000313" key="11">
    <source>
        <dbReference type="EMBL" id="CAH1195710.1"/>
    </source>
</evidence>
<keyword evidence="4" id="KW-0067">ATP-binding</keyword>
<dbReference type="SMART" id="SM00382">
    <property type="entry name" value="AAA"/>
    <property type="match status" value="1"/>
</dbReference>
<dbReference type="InterPro" id="IPR027417">
    <property type="entry name" value="P-loop_NTPase"/>
</dbReference>
<dbReference type="Gene3D" id="3.40.710.10">
    <property type="entry name" value="DD-peptidase/beta-lactamase superfamily"/>
    <property type="match status" value="1"/>
</dbReference>
<feature type="transmembrane region" description="Helical" evidence="7">
    <location>
        <begin position="435"/>
        <end position="456"/>
    </location>
</feature>
<dbReference type="InterPro" id="IPR050491">
    <property type="entry name" value="AmpC-like"/>
</dbReference>
<dbReference type="SUPFAM" id="SSF56601">
    <property type="entry name" value="beta-lactamase/transpeptidase-like"/>
    <property type="match status" value="1"/>
</dbReference>
<dbReference type="SUPFAM" id="SSF90123">
    <property type="entry name" value="ABC transporter transmembrane region"/>
    <property type="match status" value="1"/>
</dbReference>
<evidence type="ECO:0000259" key="9">
    <source>
        <dbReference type="PROSITE" id="PS50893"/>
    </source>
</evidence>
<feature type="signal peptide" evidence="8">
    <location>
        <begin position="1"/>
        <end position="33"/>
    </location>
</feature>
<feature type="transmembrane region" description="Helical" evidence="7">
    <location>
        <begin position="548"/>
        <end position="566"/>
    </location>
</feature>
<evidence type="ECO:0000313" key="12">
    <source>
        <dbReference type="Proteomes" id="UP000838686"/>
    </source>
</evidence>
<feature type="transmembrane region" description="Helical" evidence="7">
    <location>
        <begin position="509"/>
        <end position="528"/>
    </location>
</feature>
<name>A0ABM9BXR4_9BACL</name>
<dbReference type="PROSITE" id="PS50929">
    <property type="entry name" value="ABC_TM1F"/>
    <property type="match status" value="1"/>
</dbReference>
<keyword evidence="11" id="KW-0645">Protease</keyword>
<feature type="domain" description="ABC transporter" evidence="9">
    <location>
        <begin position="829"/>
        <end position="1045"/>
    </location>
</feature>
<comment type="subcellular location">
    <subcellularLocation>
        <location evidence="1">Cell membrane</location>
        <topology evidence="1">Multi-pass membrane protein</topology>
    </subcellularLocation>
</comment>
<keyword evidence="3" id="KW-0547">Nucleotide-binding</keyword>
<keyword evidence="11" id="KW-0378">Hydrolase</keyword>
<dbReference type="SUPFAM" id="SSF52540">
    <property type="entry name" value="P-loop containing nucleoside triphosphate hydrolases"/>
    <property type="match status" value="1"/>
</dbReference>
<comment type="caution">
    <text evidence="11">The sequence shown here is derived from an EMBL/GenBank/DDBJ whole genome shotgun (WGS) entry which is preliminary data.</text>
</comment>
<dbReference type="InterPro" id="IPR001466">
    <property type="entry name" value="Beta-lactam-related"/>
</dbReference>
<sequence>MKGVSFTKAYRLFLLIIATILFLGGVLVPQAHAEVDTTAAETLKVIEEIATDNLDSTGASGVAVVVVKDDKIIFNQGFGYADIDAEKPITTETLFEIGSTSKAFTALGVLHLRDKGLIELDAPVNRYLPWFKLIYKGEEAVVTLRQLLNHTSEIPTRTIGEIPAIQGEHALEETVRNLIDQEIKYPPGDRFIYSTINYDVLALIIQEVTGQPFADYMKQEVFQPLNMNHTYMGRGQAPADQIAVGHKWMFGSPQPYDAPYFGGNEAAAYVITNSTELGQWLKVQLGTANVDENYMRLAKETQEANRSVPPFIDGSSYGMGWNSLQLGGGQLFHDGTNPGFFSNMVVRPAEKLGVAVMSNTSSYISQKIAGEIMNYLIERDEVVPFADTYQRWDKLSSIVTITFAPLIAALLYATCLVIVQIFRRTRTFAAPTVKRFVTLLLTLPVMAGFYLCIYFIPDLFLFGNMWSMADVYAPETILIAVYSVSAAGALAFIYFVLSHLFPKPDKPSYFSLALLSVLSGFGNALVVFTLNNAVSRTEKIGFNRIDNSVNMLLVYFLMGIVLYVVGQRILRPRLIRLTNGIIYKKRSELIGKILSTSYQDIEKTRAEKIQACLNNDIEMISRIVNLIVSGLTATITLTFCFIYLGIMSFYGFLVSFLVIIVAAALYFYVGQIANKLWEQTRDIQNVFFKYINDLVAGFKELSISRKKRDQFQADMEDSMKQYRDKRTQGDVSFAGVFVAGELIFVFVMGAVAFLFPLMFEDNFSFVRDYIFVFIYMAGPLNLIFAAIPEFMSVRISWKRIQEMNNSLSEIAIQDKDVAVDVNKQKDLKLELRDVEYEYKNNNGNLFSVGPFNYTFQSGEIVYITGGNGSGKSTMAKLLSGLYKPDKGAVLLNNEPIDSRELGEYFTTVFSDFYLFDRLYGTRYEEKKEEIDHYLKLLKLEGKINFSDGSVNSSELSTGQRKRLAMLISYLEDRPICLFDEWAADQDPEFRKFFYHDLLPELKARGKCIIAITHDDMYFSLADKIIKLDFGQIVPGAKYAETAATVE</sequence>
<feature type="domain" description="ABC transmembrane type-1" evidence="10">
    <location>
        <begin position="512"/>
        <end position="754"/>
    </location>
</feature>